<dbReference type="GO" id="GO:0016887">
    <property type="term" value="F:ATP hydrolysis activity"/>
    <property type="evidence" value="ECO:0007669"/>
    <property type="project" value="InterPro"/>
</dbReference>
<dbReference type="EMBL" id="QJJQ01000005">
    <property type="protein sequence ID" value="PXW87579.1"/>
    <property type="molecule type" value="Genomic_DNA"/>
</dbReference>
<feature type="domain" description="ABC transporter" evidence="4">
    <location>
        <begin position="9"/>
        <end position="235"/>
    </location>
</feature>
<proteinExistence type="predicted"/>
<dbReference type="SUPFAM" id="SSF52540">
    <property type="entry name" value="P-loop containing nucleoside triphosphate hydrolases"/>
    <property type="match status" value="1"/>
</dbReference>
<comment type="caution">
    <text evidence="5">The sequence shown here is derived from an EMBL/GenBank/DDBJ whole genome shotgun (WGS) entry which is preliminary data.</text>
</comment>
<dbReference type="PANTHER" id="PTHR42939:SF1">
    <property type="entry name" value="ABC TRANSPORTER ATP-BINDING PROTEIN ALBC-RELATED"/>
    <property type="match status" value="1"/>
</dbReference>
<dbReference type="CDD" id="cd03230">
    <property type="entry name" value="ABC_DR_subfamily_A"/>
    <property type="match status" value="1"/>
</dbReference>
<evidence type="ECO:0000259" key="4">
    <source>
        <dbReference type="PROSITE" id="PS50893"/>
    </source>
</evidence>
<dbReference type="InterPro" id="IPR003439">
    <property type="entry name" value="ABC_transporter-like_ATP-bd"/>
</dbReference>
<name>A0A2V3WFE9_9BACI</name>
<evidence type="ECO:0000313" key="6">
    <source>
        <dbReference type="Proteomes" id="UP000247978"/>
    </source>
</evidence>
<keyword evidence="2" id="KW-0547">Nucleotide-binding</keyword>
<dbReference type="PANTHER" id="PTHR42939">
    <property type="entry name" value="ABC TRANSPORTER ATP-BINDING PROTEIN ALBC-RELATED"/>
    <property type="match status" value="1"/>
</dbReference>
<dbReference type="InterPro" id="IPR003593">
    <property type="entry name" value="AAA+_ATPase"/>
</dbReference>
<dbReference type="InterPro" id="IPR051782">
    <property type="entry name" value="ABC_Transporter_VariousFunc"/>
</dbReference>
<keyword evidence="1" id="KW-0813">Transport</keyword>
<dbReference type="SMART" id="SM00382">
    <property type="entry name" value="AAA"/>
    <property type="match status" value="1"/>
</dbReference>
<gene>
    <name evidence="5" type="ORF">DFR56_105226</name>
</gene>
<evidence type="ECO:0000313" key="5">
    <source>
        <dbReference type="EMBL" id="PXW87579.1"/>
    </source>
</evidence>
<dbReference type="Pfam" id="PF00005">
    <property type="entry name" value="ABC_tran"/>
    <property type="match status" value="1"/>
</dbReference>
<keyword evidence="3" id="KW-0067">ATP-binding</keyword>
<dbReference type="Gene3D" id="3.40.50.300">
    <property type="entry name" value="P-loop containing nucleotide triphosphate hydrolases"/>
    <property type="match status" value="1"/>
</dbReference>
<evidence type="ECO:0000256" key="1">
    <source>
        <dbReference type="ARBA" id="ARBA00022448"/>
    </source>
</evidence>
<organism evidence="5 6">
    <name type="scientific">Pseudogracilibacillus auburnensis</name>
    <dbReference type="NCBI Taxonomy" id="1494959"/>
    <lineage>
        <taxon>Bacteria</taxon>
        <taxon>Bacillati</taxon>
        <taxon>Bacillota</taxon>
        <taxon>Bacilli</taxon>
        <taxon>Bacillales</taxon>
        <taxon>Bacillaceae</taxon>
        <taxon>Pseudogracilibacillus</taxon>
    </lineage>
</organism>
<reference evidence="5 6" key="1">
    <citation type="submission" date="2018-05" db="EMBL/GenBank/DDBJ databases">
        <title>Genomic Encyclopedia of Type Strains, Phase IV (KMG-IV): sequencing the most valuable type-strain genomes for metagenomic binning, comparative biology and taxonomic classification.</title>
        <authorList>
            <person name="Goeker M."/>
        </authorList>
    </citation>
    <scope>NUCLEOTIDE SEQUENCE [LARGE SCALE GENOMIC DNA]</scope>
    <source>
        <strain evidence="5 6">DSM 28556</strain>
    </source>
</reference>
<dbReference type="GO" id="GO:0005524">
    <property type="term" value="F:ATP binding"/>
    <property type="evidence" value="ECO:0007669"/>
    <property type="project" value="UniProtKB-KW"/>
</dbReference>
<dbReference type="RefSeq" id="WP_110395159.1">
    <property type="nucleotide sequence ID" value="NZ_JBHUHB010000001.1"/>
</dbReference>
<dbReference type="OrthoDB" id="2353216at2"/>
<keyword evidence="6" id="KW-1185">Reference proteome</keyword>
<dbReference type="PROSITE" id="PS50893">
    <property type="entry name" value="ABC_TRANSPORTER_2"/>
    <property type="match status" value="1"/>
</dbReference>
<accession>A0A2V3WFE9</accession>
<dbReference type="InterPro" id="IPR027417">
    <property type="entry name" value="P-loop_NTPase"/>
</dbReference>
<dbReference type="AlphaFoldDB" id="A0A2V3WFE9"/>
<sequence length="246" mass="27792">MAEHNEFAIELNNLSKKVRKKQLLSPLNHQLTCGKILALCGGNGAGKSTLIRLMTGLIKPTTGQVTINSFTKKHHTLRFQHEFGYMPDDFQFQKSITAKETIRFYAKLKKISNARMNETLEEVGLLDKVNEKVGTFSKGMNQRLLLAQALLAKPNILILDEPTNGLDPYWVKQFSDMMLRAKKNGQTIVFSTHDLHVAEQIADEVMFLSNGEVISKGPINEYSGIGLYETFQQLYFNSIEAELRVL</sequence>
<dbReference type="Proteomes" id="UP000247978">
    <property type="component" value="Unassembled WGS sequence"/>
</dbReference>
<evidence type="ECO:0000256" key="2">
    <source>
        <dbReference type="ARBA" id="ARBA00022741"/>
    </source>
</evidence>
<evidence type="ECO:0000256" key="3">
    <source>
        <dbReference type="ARBA" id="ARBA00022840"/>
    </source>
</evidence>
<protein>
    <submittedName>
        <fullName evidence="5">ABC-type multidrug transport system ATPase subunit</fullName>
    </submittedName>
</protein>